<sequence>MVVRNIDLLKVWDDKHIIEKNINFLRTPTKPVQKSDFKSHKIKQIIEDLINTYQAIPCAGIAANQIGYDEKLFIGMKHDRNKIVSDDPTQNIDQVEPKPDNYEIYINPRIDKTDEKSTQQGSEGCLSIPGISLIIERYDEIDVRYYNKEGKKQKKSLAG</sequence>
<accession>A0A382VU05</accession>
<gene>
    <name evidence="2" type="ORF">METZ01_LOCUS402225</name>
</gene>
<dbReference type="EMBL" id="UINC01154210">
    <property type="protein sequence ID" value="SVD49371.1"/>
    <property type="molecule type" value="Genomic_DNA"/>
</dbReference>
<reference evidence="2" key="1">
    <citation type="submission" date="2018-05" db="EMBL/GenBank/DDBJ databases">
        <authorList>
            <person name="Lanie J.A."/>
            <person name="Ng W.-L."/>
            <person name="Kazmierczak K.M."/>
            <person name="Andrzejewski T.M."/>
            <person name="Davidsen T.M."/>
            <person name="Wayne K.J."/>
            <person name="Tettelin H."/>
            <person name="Glass J.I."/>
            <person name="Rusch D."/>
            <person name="Podicherti R."/>
            <person name="Tsui H.-C.T."/>
            <person name="Winkler M.E."/>
        </authorList>
    </citation>
    <scope>NUCLEOTIDE SEQUENCE</scope>
</reference>
<feature type="non-terminal residue" evidence="2">
    <location>
        <position position="159"/>
    </location>
</feature>
<organism evidence="2">
    <name type="scientific">marine metagenome</name>
    <dbReference type="NCBI Taxonomy" id="408172"/>
    <lineage>
        <taxon>unclassified sequences</taxon>
        <taxon>metagenomes</taxon>
        <taxon>ecological metagenomes</taxon>
    </lineage>
</organism>
<dbReference type="PRINTS" id="PR01576">
    <property type="entry name" value="PDEFORMYLASE"/>
</dbReference>
<name>A0A382VU05_9ZZZZ</name>
<dbReference type="PANTHER" id="PTHR10458:SF22">
    <property type="entry name" value="PEPTIDE DEFORMYLASE"/>
    <property type="match status" value="1"/>
</dbReference>
<dbReference type="InterPro" id="IPR036821">
    <property type="entry name" value="Peptide_deformylase_sf"/>
</dbReference>
<dbReference type="GO" id="GO:0042586">
    <property type="term" value="F:peptide deformylase activity"/>
    <property type="evidence" value="ECO:0007669"/>
    <property type="project" value="InterPro"/>
</dbReference>
<dbReference type="SUPFAM" id="SSF56420">
    <property type="entry name" value="Peptide deformylase"/>
    <property type="match status" value="1"/>
</dbReference>
<comment type="similarity">
    <text evidence="1">Belongs to the polypeptide deformylase family.</text>
</comment>
<proteinExistence type="inferred from homology"/>
<dbReference type="PIRSF" id="PIRSF004749">
    <property type="entry name" value="Pep_def"/>
    <property type="match status" value="1"/>
</dbReference>
<dbReference type="PANTHER" id="PTHR10458">
    <property type="entry name" value="PEPTIDE DEFORMYLASE"/>
    <property type="match status" value="1"/>
</dbReference>
<protein>
    <recommendedName>
        <fullName evidence="3">Peptide deformylase</fullName>
    </recommendedName>
</protein>
<dbReference type="InterPro" id="IPR023635">
    <property type="entry name" value="Peptide_deformylase"/>
</dbReference>
<dbReference type="AlphaFoldDB" id="A0A382VU05"/>
<dbReference type="Pfam" id="PF01327">
    <property type="entry name" value="Pep_deformylase"/>
    <property type="match status" value="1"/>
</dbReference>
<evidence type="ECO:0000256" key="1">
    <source>
        <dbReference type="ARBA" id="ARBA00010759"/>
    </source>
</evidence>
<evidence type="ECO:0008006" key="3">
    <source>
        <dbReference type="Google" id="ProtNLM"/>
    </source>
</evidence>
<evidence type="ECO:0000313" key="2">
    <source>
        <dbReference type="EMBL" id="SVD49371.1"/>
    </source>
</evidence>
<dbReference type="Gene3D" id="3.90.45.10">
    <property type="entry name" value="Peptide deformylase"/>
    <property type="match status" value="1"/>
</dbReference>